<comment type="similarity">
    <text evidence="1 5">Belongs to the thiolase-like superfamily. Thiolase family.</text>
</comment>
<name>A0A318NNH8_9ACTN</name>
<dbReference type="NCBIfam" id="TIGR01930">
    <property type="entry name" value="AcCoA-C-Actrans"/>
    <property type="match status" value="1"/>
</dbReference>
<feature type="active site" description="Acyl-thioester intermediate" evidence="4">
    <location>
        <position position="95"/>
    </location>
</feature>
<feature type="domain" description="Thiolase N-terminal" evidence="6">
    <location>
        <begin position="10"/>
        <end position="288"/>
    </location>
</feature>
<dbReference type="GO" id="GO:0010124">
    <property type="term" value="P:phenylacetate catabolic process"/>
    <property type="evidence" value="ECO:0007669"/>
    <property type="project" value="TreeGrafter"/>
</dbReference>
<feature type="domain" description="Thiolase C-terminal" evidence="7">
    <location>
        <begin position="296"/>
        <end position="418"/>
    </location>
</feature>
<feature type="active site" description="Proton acceptor" evidence="4">
    <location>
        <position position="405"/>
    </location>
</feature>
<feature type="active site" description="Proton acceptor" evidence="4">
    <location>
        <position position="375"/>
    </location>
</feature>
<reference evidence="8 9" key="1">
    <citation type="submission" date="2018-03" db="EMBL/GenBank/DDBJ databases">
        <title>Bioinformatic expansion and discovery of thiopeptide antibiotics.</title>
        <authorList>
            <person name="Schwalen C.J."/>
            <person name="Hudson G.A."/>
            <person name="Mitchell D.A."/>
        </authorList>
    </citation>
    <scope>NUCLEOTIDE SEQUENCE [LARGE SCALE GENOMIC DNA]</scope>
    <source>
        <strain evidence="8 9">NRRL 8041</strain>
    </source>
</reference>
<gene>
    <name evidence="8" type="ORF">C7C45_05510</name>
</gene>
<dbReference type="Pfam" id="PF02803">
    <property type="entry name" value="Thiolase_C"/>
    <property type="match status" value="1"/>
</dbReference>
<dbReference type="GO" id="GO:0005737">
    <property type="term" value="C:cytoplasm"/>
    <property type="evidence" value="ECO:0007669"/>
    <property type="project" value="UniProtKB-ARBA"/>
</dbReference>
<dbReference type="GO" id="GO:0003988">
    <property type="term" value="F:acetyl-CoA C-acyltransferase activity"/>
    <property type="evidence" value="ECO:0007669"/>
    <property type="project" value="TreeGrafter"/>
</dbReference>
<dbReference type="NCBIfam" id="NF005890">
    <property type="entry name" value="PRK07851.1"/>
    <property type="match status" value="1"/>
</dbReference>
<keyword evidence="3 5" id="KW-0012">Acyltransferase</keyword>
<sequence length="420" mass="44052">MPIESSRDAVIVATARSPIGRAHKGSLRDVRPDDLAATIVQAALDKIPQLDPTTIDDLYLGCGLPGGEQGFNMARVVSTLLGLDTVPGATLTRYCASSLQTTRMAMHAIRAGEGDVFVSAGVEMVSRYARGSSDGLPPEAQALVGGGWENPRFGAAGERSKRRAQGGAEAWTDPREAGELPDIYLTMGQTAENLAQVYDVTRADMDEFGVRSQNLAEKAIADGFWAREITPVTTPNGTVVSSDDGPRAGVTLDAVAGLKPVFRPDGRITAGNCCPLNDGAAAVVVMSAQRAEELGLTPLARIVSTGVTALSPEIMGLGPVEASRQALRRAGMTIDDVDLVEINEAFAAQVIPSYRELGIPEEKLNVMGGAIAVGHPFGMTGARITGTLLNALEWHDKTIGLETMCVGGGQGMAMVLERLS</sequence>
<dbReference type="InterPro" id="IPR050215">
    <property type="entry name" value="Thiolase-like_sf_Thiolase"/>
</dbReference>
<dbReference type="PANTHER" id="PTHR43853:SF21">
    <property type="entry name" value="STEROID 3-KETOACYL-COA THIOLASE"/>
    <property type="match status" value="1"/>
</dbReference>
<dbReference type="PROSITE" id="PS00737">
    <property type="entry name" value="THIOLASE_2"/>
    <property type="match status" value="1"/>
</dbReference>
<dbReference type="RefSeq" id="WP_110562559.1">
    <property type="nucleotide sequence ID" value="NZ_PYBV01000006.1"/>
</dbReference>
<dbReference type="CDD" id="cd00751">
    <property type="entry name" value="thiolase"/>
    <property type="match status" value="1"/>
</dbReference>
<dbReference type="SUPFAM" id="SSF53901">
    <property type="entry name" value="Thiolase-like"/>
    <property type="match status" value="2"/>
</dbReference>
<dbReference type="InterPro" id="IPR020613">
    <property type="entry name" value="Thiolase_CS"/>
</dbReference>
<organism evidence="8 9">
    <name type="scientific">Micromonospora arborensis</name>
    <dbReference type="NCBI Taxonomy" id="2116518"/>
    <lineage>
        <taxon>Bacteria</taxon>
        <taxon>Bacillati</taxon>
        <taxon>Actinomycetota</taxon>
        <taxon>Actinomycetes</taxon>
        <taxon>Micromonosporales</taxon>
        <taxon>Micromonosporaceae</taxon>
        <taxon>Micromonospora</taxon>
    </lineage>
</organism>
<proteinExistence type="inferred from homology"/>
<dbReference type="InterPro" id="IPR020617">
    <property type="entry name" value="Thiolase_C"/>
</dbReference>
<dbReference type="OrthoDB" id="9764638at2"/>
<evidence type="ECO:0000259" key="6">
    <source>
        <dbReference type="Pfam" id="PF00108"/>
    </source>
</evidence>
<keyword evidence="2 5" id="KW-0808">Transferase</keyword>
<evidence type="ECO:0000256" key="4">
    <source>
        <dbReference type="PIRSR" id="PIRSR000429-1"/>
    </source>
</evidence>
<dbReference type="InterPro" id="IPR016039">
    <property type="entry name" value="Thiolase-like"/>
</dbReference>
<dbReference type="PANTHER" id="PTHR43853">
    <property type="entry name" value="3-KETOACYL-COA THIOLASE, PEROXISOMAL"/>
    <property type="match status" value="1"/>
</dbReference>
<evidence type="ECO:0000256" key="1">
    <source>
        <dbReference type="ARBA" id="ARBA00010982"/>
    </source>
</evidence>
<dbReference type="FunFam" id="3.40.47.10:FF:000013">
    <property type="entry name" value="Acetyl-CoA acetyltransferase"/>
    <property type="match status" value="1"/>
</dbReference>
<evidence type="ECO:0000313" key="8">
    <source>
        <dbReference type="EMBL" id="PYC74414.1"/>
    </source>
</evidence>
<evidence type="ECO:0000256" key="5">
    <source>
        <dbReference type="RuleBase" id="RU003557"/>
    </source>
</evidence>
<dbReference type="GO" id="GO:0006635">
    <property type="term" value="P:fatty acid beta-oxidation"/>
    <property type="evidence" value="ECO:0007669"/>
    <property type="project" value="TreeGrafter"/>
</dbReference>
<dbReference type="EMBL" id="PYBV01000006">
    <property type="protein sequence ID" value="PYC74414.1"/>
    <property type="molecule type" value="Genomic_DNA"/>
</dbReference>
<evidence type="ECO:0000259" key="7">
    <source>
        <dbReference type="Pfam" id="PF02803"/>
    </source>
</evidence>
<dbReference type="InterPro" id="IPR020616">
    <property type="entry name" value="Thiolase_N"/>
</dbReference>
<dbReference type="AlphaFoldDB" id="A0A318NNH8"/>
<comment type="caution">
    <text evidence="8">The sequence shown here is derived from an EMBL/GenBank/DDBJ whole genome shotgun (WGS) entry which is preliminary data.</text>
</comment>
<dbReference type="InterPro" id="IPR002155">
    <property type="entry name" value="Thiolase"/>
</dbReference>
<protein>
    <submittedName>
        <fullName evidence="8">Acetyl-CoA acetyltransferase</fullName>
    </submittedName>
</protein>
<dbReference type="Proteomes" id="UP000248333">
    <property type="component" value="Unassembled WGS sequence"/>
</dbReference>
<keyword evidence="9" id="KW-1185">Reference proteome</keyword>
<dbReference type="Gene3D" id="3.40.47.10">
    <property type="match status" value="1"/>
</dbReference>
<evidence type="ECO:0000256" key="3">
    <source>
        <dbReference type="ARBA" id="ARBA00023315"/>
    </source>
</evidence>
<evidence type="ECO:0000313" key="9">
    <source>
        <dbReference type="Proteomes" id="UP000248333"/>
    </source>
</evidence>
<evidence type="ECO:0000256" key="2">
    <source>
        <dbReference type="ARBA" id="ARBA00022679"/>
    </source>
</evidence>
<dbReference type="PIRSF" id="PIRSF000429">
    <property type="entry name" value="Ac-CoA_Ac_transf"/>
    <property type="match status" value="1"/>
</dbReference>
<dbReference type="Pfam" id="PF00108">
    <property type="entry name" value="Thiolase_N"/>
    <property type="match status" value="1"/>
</dbReference>
<accession>A0A318NNH8</accession>